<gene>
    <name evidence="1" type="ORF">EPA93_09365</name>
</gene>
<evidence type="ECO:0000313" key="2">
    <source>
        <dbReference type="Proteomes" id="UP000290365"/>
    </source>
</evidence>
<keyword evidence="2" id="KW-1185">Reference proteome</keyword>
<name>A0A4P6JLU9_KTERU</name>
<dbReference type="Proteomes" id="UP000290365">
    <property type="component" value="Chromosome"/>
</dbReference>
<accession>A0A4P6JLU9</accession>
<dbReference type="AlphaFoldDB" id="A0A4P6JLU9"/>
<dbReference type="RefSeq" id="WP_129886803.1">
    <property type="nucleotide sequence ID" value="NZ_CP035758.1"/>
</dbReference>
<dbReference type="OrthoDB" id="173425at2"/>
<reference evidence="1 2" key="1">
    <citation type="submission" date="2019-01" db="EMBL/GenBank/DDBJ databases">
        <title>Ktedonosporobacter rubrisoli SCAWS-G2.</title>
        <authorList>
            <person name="Huang Y."/>
            <person name="Yan B."/>
        </authorList>
    </citation>
    <scope>NUCLEOTIDE SEQUENCE [LARGE SCALE GENOMIC DNA]</scope>
    <source>
        <strain evidence="1 2">SCAWS-G2</strain>
    </source>
</reference>
<proteinExistence type="predicted"/>
<organism evidence="1 2">
    <name type="scientific">Ktedonosporobacter rubrisoli</name>
    <dbReference type="NCBI Taxonomy" id="2509675"/>
    <lineage>
        <taxon>Bacteria</taxon>
        <taxon>Bacillati</taxon>
        <taxon>Chloroflexota</taxon>
        <taxon>Ktedonobacteria</taxon>
        <taxon>Ktedonobacterales</taxon>
        <taxon>Ktedonosporobacteraceae</taxon>
        <taxon>Ktedonosporobacter</taxon>
    </lineage>
</organism>
<dbReference type="KEGG" id="kbs:EPA93_09365"/>
<sequence>METNTSNQSTIPAITVLLKADIAPRAEAILRLHGCLIDKQGGQTLITFPFGTTRHLIPFSRTRADRYRITLPDGQTFKQVQPRDTVYCDLYIETIVVARNDKGQSSD</sequence>
<protein>
    <submittedName>
        <fullName evidence="1">Uncharacterized protein</fullName>
    </submittedName>
</protein>
<evidence type="ECO:0000313" key="1">
    <source>
        <dbReference type="EMBL" id="QBD76208.1"/>
    </source>
</evidence>
<dbReference type="EMBL" id="CP035758">
    <property type="protein sequence ID" value="QBD76208.1"/>
    <property type="molecule type" value="Genomic_DNA"/>
</dbReference>